<dbReference type="InterPro" id="IPR003610">
    <property type="entry name" value="CBM5/12"/>
</dbReference>
<evidence type="ECO:0000313" key="12">
    <source>
        <dbReference type="EMBL" id="MCH1627489.1"/>
    </source>
</evidence>
<evidence type="ECO:0000256" key="10">
    <source>
        <dbReference type="SAM" id="SignalP"/>
    </source>
</evidence>
<dbReference type="GO" id="GO:0005576">
    <property type="term" value="C:extracellular region"/>
    <property type="evidence" value="ECO:0007669"/>
    <property type="project" value="InterPro"/>
</dbReference>
<evidence type="ECO:0000256" key="3">
    <source>
        <dbReference type="ARBA" id="ARBA00022801"/>
    </source>
</evidence>
<feature type="chain" id="PRO_5044014566" description="chitinase" evidence="10">
    <location>
        <begin position="36"/>
        <end position="551"/>
    </location>
</feature>
<keyword evidence="5" id="KW-0119">Carbohydrate metabolism</keyword>
<dbReference type="SUPFAM" id="SSF51055">
    <property type="entry name" value="Carbohydrate binding domain"/>
    <property type="match status" value="2"/>
</dbReference>
<dbReference type="FunFam" id="3.20.20.80:FF:000153">
    <property type="entry name" value="Chitinase A1"/>
    <property type="match status" value="1"/>
</dbReference>
<dbReference type="EMBL" id="JAKTTI010000043">
    <property type="protein sequence ID" value="MCH1627489.1"/>
    <property type="molecule type" value="Genomic_DNA"/>
</dbReference>
<reference evidence="12" key="1">
    <citation type="submission" date="2022-02" db="EMBL/GenBank/DDBJ databases">
        <title>Fredinandcohnia quinoae sp. nov. isolated from Chenopodium quinoa seeds.</title>
        <authorList>
            <person name="Saati-Santamaria Z."/>
            <person name="Flores-Felix J.D."/>
            <person name="Igual J.M."/>
            <person name="Velazquez E."/>
            <person name="Garcia-Fraile P."/>
            <person name="Martinez-Molina E."/>
        </authorList>
    </citation>
    <scope>NUCLEOTIDE SEQUENCE</scope>
    <source>
        <strain evidence="12">SECRCQ15</strain>
    </source>
</reference>
<evidence type="ECO:0000256" key="4">
    <source>
        <dbReference type="ARBA" id="ARBA00023024"/>
    </source>
</evidence>
<dbReference type="SMART" id="SM00495">
    <property type="entry name" value="ChtBD3"/>
    <property type="match status" value="2"/>
</dbReference>
<evidence type="ECO:0000259" key="11">
    <source>
        <dbReference type="PROSITE" id="PS51910"/>
    </source>
</evidence>
<evidence type="ECO:0000256" key="1">
    <source>
        <dbReference type="ARBA" id="ARBA00000822"/>
    </source>
</evidence>
<evidence type="ECO:0000256" key="5">
    <source>
        <dbReference type="ARBA" id="ARBA00023277"/>
    </source>
</evidence>
<dbReference type="InterPro" id="IPR017853">
    <property type="entry name" value="GH"/>
</dbReference>
<dbReference type="Gene3D" id="3.20.20.80">
    <property type="entry name" value="Glycosidases"/>
    <property type="match status" value="1"/>
</dbReference>
<evidence type="ECO:0000256" key="6">
    <source>
        <dbReference type="ARBA" id="ARBA00023295"/>
    </source>
</evidence>
<dbReference type="InterPro" id="IPR036573">
    <property type="entry name" value="CBM_sf_5/12"/>
</dbReference>
<dbReference type="InterPro" id="IPR011583">
    <property type="entry name" value="Chitinase_II/V-like_cat"/>
</dbReference>
<keyword evidence="4" id="KW-0146">Chitin degradation</keyword>
<dbReference type="PANTHER" id="PTHR11177:SF317">
    <property type="entry name" value="CHITINASE 12-RELATED"/>
    <property type="match status" value="1"/>
</dbReference>
<keyword evidence="7" id="KW-0624">Polysaccharide degradation</keyword>
<dbReference type="Gene3D" id="2.10.10.20">
    <property type="entry name" value="Carbohydrate-binding module superfamily 5/12"/>
    <property type="match status" value="2"/>
</dbReference>
<feature type="domain" description="GH18" evidence="11">
    <location>
        <begin position="41"/>
        <end position="446"/>
    </location>
</feature>
<dbReference type="SUPFAM" id="SSF51445">
    <property type="entry name" value="(Trans)glycosidases"/>
    <property type="match status" value="1"/>
</dbReference>
<proteinExistence type="inferred from homology"/>
<comment type="similarity">
    <text evidence="9">Belongs to the glycosyl hydrolase 18 family.</text>
</comment>
<dbReference type="PROSITE" id="PS01095">
    <property type="entry name" value="GH18_1"/>
    <property type="match status" value="1"/>
</dbReference>
<evidence type="ECO:0000256" key="9">
    <source>
        <dbReference type="RuleBase" id="RU004453"/>
    </source>
</evidence>
<protein>
    <recommendedName>
        <fullName evidence="2">chitinase</fullName>
        <ecNumber evidence="2">3.2.1.14</ecNumber>
    </recommendedName>
</protein>
<gene>
    <name evidence="12" type="ORF">MJG50_19310</name>
</gene>
<evidence type="ECO:0000313" key="13">
    <source>
        <dbReference type="Proteomes" id="UP001431131"/>
    </source>
</evidence>
<dbReference type="InterPro" id="IPR029070">
    <property type="entry name" value="Chitinase_insertion_sf"/>
</dbReference>
<dbReference type="CDD" id="cd12215">
    <property type="entry name" value="ChiC_BD"/>
    <property type="match status" value="2"/>
</dbReference>
<evidence type="ECO:0000256" key="2">
    <source>
        <dbReference type="ARBA" id="ARBA00012729"/>
    </source>
</evidence>
<dbReference type="GO" id="GO:0000272">
    <property type="term" value="P:polysaccharide catabolic process"/>
    <property type="evidence" value="ECO:0007669"/>
    <property type="project" value="UniProtKB-KW"/>
</dbReference>
<dbReference type="SUPFAM" id="SSF54556">
    <property type="entry name" value="Chitinase insertion domain"/>
    <property type="match status" value="1"/>
</dbReference>
<accession>A0AAW5EFB7</accession>
<dbReference type="Proteomes" id="UP001431131">
    <property type="component" value="Unassembled WGS sequence"/>
</dbReference>
<dbReference type="RefSeq" id="WP_240257409.1">
    <property type="nucleotide sequence ID" value="NZ_JAKTTI010000043.1"/>
</dbReference>
<dbReference type="Pfam" id="PF00704">
    <property type="entry name" value="Glyco_hydro_18"/>
    <property type="match status" value="1"/>
</dbReference>
<dbReference type="InterPro" id="IPR050314">
    <property type="entry name" value="Glycosyl_Hydrlase_18"/>
</dbReference>
<dbReference type="GO" id="GO:0006032">
    <property type="term" value="P:chitin catabolic process"/>
    <property type="evidence" value="ECO:0007669"/>
    <property type="project" value="UniProtKB-KW"/>
</dbReference>
<dbReference type="EC" id="3.2.1.14" evidence="2"/>
<evidence type="ECO:0000256" key="7">
    <source>
        <dbReference type="ARBA" id="ARBA00023326"/>
    </source>
</evidence>
<dbReference type="Pfam" id="PF02839">
    <property type="entry name" value="CBM_5_12"/>
    <property type="match status" value="2"/>
</dbReference>
<evidence type="ECO:0000256" key="8">
    <source>
        <dbReference type="RuleBase" id="RU000489"/>
    </source>
</evidence>
<feature type="signal peptide" evidence="10">
    <location>
        <begin position="1"/>
        <end position="35"/>
    </location>
</feature>
<dbReference type="InterPro" id="IPR001579">
    <property type="entry name" value="Glyco_hydro_18_chit_AS"/>
</dbReference>
<sequence length="551" mass="60452">MRMTYVIRKRAFLITLCMLLILSLLPALSPAKAEAATDDDYKVVGYFIAWGSYGRDFQVEDMDPTKVTHINYAFADICFDGIHGNPASAACDKGDGTAPEDIPDGSVVLGDPWIDAQSSFGGSFDGGVNGIYGNLGKLAQLKVDNPHLKTLISVGGWSWSNRFSDVAADPQLRQNFANSAVDFVRNFKMDGIDIDWEYPVAGGMDENSYRPEDKQNHTLLLQDIRNALDKAEKEDGKEYLLTIASAASQAYLTNNELDKIAQVVDFINIMTYDFSGVWQSTSGHNAPLFGDNQAANAGVINVGADVATAIRGHLDHGVPAKKLVMGLPFYGKSWAGCEGNPNNGGYLNCQGAGTGTWEAGALEYDDIIANYVNKNGYKRYWNNAAQVPYLFNETTKQFVTYDDAESIAAKVAYIENLGLGGAMIWELSSDRQFTLLSTINNEFKNGTTPKSPIYNIMSDWDQKKVYTAGQQVLFNGNIYTAKWWTLGEKPSSSDAWKKGAIAGTPAPIEAWSKTSTYTRGDSVTYNGKTYKAKWWTLGEKPGTSDVWELIN</sequence>
<dbReference type="SMART" id="SM00636">
    <property type="entry name" value="Glyco_18"/>
    <property type="match status" value="1"/>
</dbReference>
<dbReference type="PANTHER" id="PTHR11177">
    <property type="entry name" value="CHITINASE"/>
    <property type="match status" value="1"/>
</dbReference>
<dbReference type="GO" id="GO:0008061">
    <property type="term" value="F:chitin binding"/>
    <property type="evidence" value="ECO:0007669"/>
    <property type="project" value="InterPro"/>
</dbReference>
<keyword evidence="3 8" id="KW-0378">Hydrolase</keyword>
<dbReference type="GO" id="GO:0008843">
    <property type="term" value="F:endochitinase activity"/>
    <property type="evidence" value="ECO:0007669"/>
    <property type="project" value="UniProtKB-EC"/>
</dbReference>
<keyword evidence="13" id="KW-1185">Reference proteome</keyword>
<comment type="caution">
    <text evidence="12">The sequence shown here is derived from an EMBL/GenBank/DDBJ whole genome shotgun (WGS) entry which is preliminary data.</text>
</comment>
<dbReference type="GO" id="GO:0030246">
    <property type="term" value="F:carbohydrate binding"/>
    <property type="evidence" value="ECO:0007669"/>
    <property type="project" value="InterPro"/>
</dbReference>
<keyword evidence="10" id="KW-0732">Signal</keyword>
<dbReference type="PROSITE" id="PS51910">
    <property type="entry name" value="GH18_2"/>
    <property type="match status" value="1"/>
</dbReference>
<dbReference type="CDD" id="cd06548">
    <property type="entry name" value="GH18_chitinase"/>
    <property type="match status" value="1"/>
</dbReference>
<dbReference type="Gene3D" id="3.10.50.10">
    <property type="match status" value="1"/>
</dbReference>
<keyword evidence="6 8" id="KW-0326">Glycosidase</keyword>
<comment type="catalytic activity">
    <reaction evidence="1">
        <text>Random endo-hydrolysis of N-acetyl-beta-D-glucosaminide (1-&gt;4)-beta-linkages in chitin and chitodextrins.</text>
        <dbReference type="EC" id="3.2.1.14"/>
    </reaction>
</comment>
<organism evidence="12 13">
    <name type="scientific">Fredinandcohnia quinoae</name>
    <dbReference type="NCBI Taxonomy" id="2918902"/>
    <lineage>
        <taxon>Bacteria</taxon>
        <taxon>Bacillati</taxon>
        <taxon>Bacillota</taxon>
        <taxon>Bacilli</taxon>
        <taxon>Bacillales</taxon>
        <taxon>Bacillaceae</taxon>
        <taxon>Fredinandcohnia</taxon>
    </lineage>
</organism>
<name>A0AAW5EFB7_9BACI</name>
<dbReference type="AlphaFoldDB" id="A0AAW5EFB7"/>
<dbReference type="InterPro" id="IPR001223">
    <property type="entry name" value="Glyco_hydro18_cat"/>
</dbReference>